<sequence length="36" mass="4218">MLLLFSNQIISFSVLQLVMAKQTWQCLRSFSRLVCI</sequence>
<evidence type="ECO:0000313" key="2">
    <source>
        <dbReference type="EMBL" id="JAD31392.1"/>
    </source>
</evidence>
<reference evidence="2" key="2">
    <citation type="journal article" date="2015" name="Data Brief">
        <title>Shoot transcriptome of the giant reed, Arundo donax.</title>
        <authorList>
            <person name="Barrero R.A."/>
            <person name="Guerrero F.D."/>
            <person name="Moolhuijzen P."/>
            <person name="Goolsby J.A."/>
            <person name="Tidwell J."/>
            <person name="Bellgard S.E."/>
            <person name="Bellgard M.I."/>
        </authorList>
    </citation>
    <scope>NUCLEOTIDE SEQUENCE</scope>
    <source>
        <tissue evidence="2">Shoot tissue taken approximately 20 cm above the soil surface</tissue>
    </source>
</reference>
<evidence type="ECO:0000256" key="1">
    <source>
        <dbReference type="SAM" id="SignalP"/>
    </source>
</evidence>
<dbReference type="EMBL" id="GBRH01266503">
    <property type="protein sequence ID" value="JAD31392.1"/>
    <property type="molecule type" value="Transcribed_RNA"/>
</dbReference>
<accession>A0A0A8Z948</accession>
<organism evidence="2">
    <name type="scientific">Arundo donax</name>
    <name type="common">Giant reed</name>
    <name type="synonym">Donax arundinaceus</name>
    <dbReference type="NCBI Taxonomy" id="35708"/>
    <lineage>
        <taxon>Eukaryota</taxon>
        <taxon>Viridiplantae</taxon>
        <taxon>Streptophyta</taxon>
        <taxon>Embryophyta</taxon>
        <taxon>Tracheophyta</taxon>
        <taxon>Spermatophyta</taxon>
        <taxon>Magnoliopsida</taxon>
        <taxon>Liliopsida</taxon>
        <taxon>Poales</taxon>
        <taxon>Poaceae</taxon>
        <taxon>PACMAD clade</taxon>
        <taxon>Arundinoideae</taxon>
        <taxon>Arundineae</taxon>
        <taxon>Arundo</taxon>
    </lineage>
</organism>
<feature type="signal peptide" evidence="1">
    <location>
        <begin position="1"/>
        <end position="20"/>
    </location>
</feature>
<name>A0A0A8Z948_ARUDO</name>
<protein>
    <submittedName>
        <fullName evidence="2">Uncharacterized protein</fullName>
    </submittedName>
</protein>
<reference evidence="2" key="1">
    <citation type="submission" date="2014-09" db="EMBL/GenBank/DDBJ databases">
        <authorList>
            <person name="Magalhaes I.L.F."/>
            <person name="Oliveira U."/>
            <person name="Santos F.R."/>
            <person name="Vidigal T.H.D.A."/>
            <person name="Brescovit A.D."/>
            <person name="Santos A.J."/>
        </authorList>
    </citation>
    <scope>NUCLEOTIDE SEQUENCE</scope>
    <source>
        <tissue evidence="2">Shoot tissue taken approximately 20 cm above the soil surface</tissue>
    </source>
</reference>
<keyword evidence="1" id="KW-0732">Signal</keyword>
<feature type="chain" id="PRO_5002045025" evidence="1">
    <location>
        <begin position="21"/>
        <end position="36"/>
    </location>
</feature>
<proteinExistence type="predicted"/>
<dbReference type="AlphaFoldDB" id="A0A0A8Z948"/>